<feature type="region of interest" description="Disordered" evidence="2">
    <location>
        <begin position="493"/>
        <end position="525"/>
    </location>
</feature>
<feature type="compositionally biased region" description="Polar residues" evidence="2">
    <location>
        <begin position="239"/>
        <end position="248"/>
    </location>
</feature>
<dbReference type="PROSITE" id="PS00028">
    <property type="entry name" value="ZINC_FINGER_C2H2_1"/>
    <property type="match status" value="1"/>
</dbReference>
<keyword evidence="1" id="KW-0862">Zinc</keyword>
<evidence type="ECO:0000256" key="2">
    <source>
        <dbReference type="SAM" id="MobiDB-lite"/>
    </source>
</evidence>
<feature type="compositionally biased region" description="Polar residues" evidence="2">
    <location>
        <begin position="610"/>
        <end position="626"/>
    </location>
</feature>
<feature type="region of interest" description="Disordered" evidence="2">
    <location>
        <begin position="839"/>
        <end position="889"/>
    </location>
</feature>
<evidence type="ECO:0000313" key="4">
    <source>
        <dbReference type="EMBL" id="EEP82345.1"/>
    </source>
</evidence>
<dbReference type="GO" id="GO:0005634">
    <property type="term" value="C:nucleus"/>
    <property type="evidence" value="ECO:0007669"/>
    <property type="project" value="TreeGrafter"/>
</dbReference>
<evidence type="ECO:0000313" key="5">
    <source>
        <dbReference type="Proteomes" id="UP000002058"/>
    </source>
</evidence>
<feature type="region of interest" description="Disordered" evidence="2">
    <location>
        <begin position="610"/>
        <end position="638"/>
    </location>
</feature>
<dbReference type="eggNOG" id="ENOG502RBAK">
    <property type="taxonomic scope" value="Eukaryota"/>
</dbReference>
<dbReference type="InterPro" id="IPR051061">
    <property type="entry name" value="Zinc_finger_trans_reg"/>
</dbReference>
<feature type="region of interest" description="Disordered" evidence="2">
    <location>
        <begin position="1"/>
        <end position="57"/>
    </location>
</feature>
<evidence type="ECO:0000256" key="1">
    <source>
        <dbReference type="PROSITE-ProRule" id="PRU00042"/>
    </source>
</evidence>
<dbReference type="PROSITE" id="PS50157">
    <property type="entry name" value="ZINC_FINGER_C2H2_2"/>
    <property type="match status" value="2"/>
</dbReference>
<feature type="compositionally biased region" description="Low complexity" evidence="2">
    <location>
        <begin position="256"/>
        <end position="267"/>
    </location>
</feature>
<dbReference type="Pfam" id="PF00096">
    <property type="entry name" value="zf-C2H2"/>
    <property type="match status" value="1"/>
</dbReference>
<organism evidence="4 5">
    <name type="scientific">Uncinocarpus reesii (strain UAMH 1704)</name>
    <dbReference type="NCBI Taxonomy" id="336963"/>
    <lineage>
        <taxon>Eukaryota</taxon>
        <taxon>Fungi</taxon>
        <taxon>Dikarya</taxon>
        <taxon>Ascomycota</taxon>
        <taxon>Pezizomycotina</taxon>
        <taxon>Eurotiomycetes</taxon>
        <taxon>Eurotiomycetidae</taxon>
        <taxon>Onygenales</taxon>
        <taxon>Onygenaceae</taxon>
        <taxon>Uncinocarpus</taxon>
    </lineage>
</organism>
<dbReference type="GO" id="GO:0006357">
    <property type="term" value="P:regulation of transcription by RNA polymerase II"/>
    <property type="evidence" value="ECO:0007669"/>
    <property type="project" value="TreeGrafter"/>
</dbReference>
<feature type="region of interest" description="Disordered" evidence="2">
    <location>
        <begin position="691"/>
        <end position="820"/>
    </location>
</feature>
<dbReference type="OMA" id="PYAYDSA"/>
<reference evidence="5" key="1">
    <citation type="journal article" date="2009" name="Genome Res.">
        <title>Comparative genomic analyses of the human fungal pathogens Coccidioides and their relatives.</title>
        <authorList>
            <person name="Sharpton T.J."/>
            <person name="Stajich J.E."/>
            <person name="Rounsley S.D."/>
            <person name="Gardner M.J."/>
            <person name="Wortman J.R."/>
            <person name="Jordar V.S."/>
            <person name="Maiti R."/>
            <person name="Kodira C.D."/>
            <person name="Neafsey D.E."/>
            <person name="Zeng Q."/>
            <person name="Hung C.-Y."/>
            <person name="McMahan C."/>
            <person name="Muszewska A."/>
            <person name="Grynberg M."/>
            <person name="Mandel M.A."/>
            <person name="Kellner E.M."/>
            <person name="Barker B.M."/>
            <person name="Galgiani J.N."/>
            <person name="Orbach M.J."/>
            <person name="Kirkland T.N."/>
            <person name="Cole G.T."/>
            <person name="Henn M.R."/>
            <person name="Birren B.W."/>
            <person name="Taylor J.W."/>
        </authorList>
    </citation>
    <scope>NUCLEOTIDE SEQUENCE [LARGE SCALE GENOMIC DNA]</scope>
    <source>
        <strain evidence="5">UAMH 1704</strain>
    </source>
</reference>
<feature type="region of interest" description="Disordered" evidence="2">
    <location>
        <begin position="393"/>
        <end position="438"/>
    </location>
</feature>
<dbReference type="GeneID" id="8439812"/>
<keyword evidence="1" id="KW-0863">Zinc-finger</keyword>
<name>C4JYF9_UNCRE</name>
<dbReference type="RefSeq" id="XP_002582437.1">
    <property type="nucleotide sequence ID" value="XM_002582391.1"/>
</dbReference>
<dbReference type="InParanoid" id="C4JYF9"/>
<dbReference type="PANTHER" id="PTHR46179">
    <property type="entry name" value="ZINC FINGER PROTEIN"/>
    <property type="match status" value="1"/>
</dbReference>
<dbReference type="HOGENOM" id="CLU_013400_0_0_1"/>
<keyword evidence="5" id="KW-1185">Reference proteome</keyword>
<evidence type="ECO:0000259" key="3">
    <source>
        <dbReference type="PROSITE" id="PS50157"/>
    </source>
</evidence>
<dbReference type="Gene3D" id="3.30.160.60">
    <property type="entry name" value="Classic Zinc Finger"/>
    <property type="match status" value="1"/>
</dbReference>
<dbReference type="OrthoDB" id="7295497at2759"/>
<dbReference type="PANTHER" id="PTHR46179:SF19">
    <property type="entry name" value="C2H2 FINGER DOMAIN TRANSCRIPTION FACTOR (EUROFUNG)-RELATED"/>
    <property type="match status" value="1"/>
</dbReference>
<feature type="region of interest" description="Disordered" evidence="2">
    <location>
        <begin position="460"/>
        <end position="480"/>
    </location>
</feature>
<dbReference type="Proteomes" id="UP000002058">
    <property type="component" value="Unassembled WGS sequence"/>
</dbReference>
<dbReference type="GO" id="GO:0008270">
    <property type="term" value="F:zinc ion binding"/>
    <property type="evidence" value="ECO:0007669"/>
    <property type="project" value="UniProtKB-KW"/>
</dbReference>
<keyword evidence="1" id="KW-0479">Metal-binding</keyword>
<protein>
    <recommendedName>
        <fullName evidence="3">C2H2-type domain-containing protein</fullName>
    </recommendedName>
</protein>
<dbReference type="AlphaFoldDB" id="C4JYF9"/>
<feature type="compositionally biased region" description="Basic and acidic residues" evidence="2">
    <location>
        <begin position="767"/>
        <end position="778"/>
    </location>
</feature>
<feature type="domain" description="C2H2-type" evidence="3">
    <location>
        <begin position="824"/>
        <end position="854"/>
    </location>
</feature>
<feature type="compositionally biased region" description="Polar residues" evidence="2">
    <location>
        <begin position="493"/>
        <end position="511"/>
    </location>
</feature>
<feature type="region of interest" description="Disordered" evidence="2">
    <location>
        <begin position="204"/>
        <end position="275"/>
    </location>
</feature>
<gene>
    <name evidence="4" type="ORF">UREG_07210</name>
</gene>
<dbReference type="EMBL" id="CH476619">
    <property type="protein sequence ID" value="EEP82345.1"/>
    <property type="molecule type" value="Genomic_DNA"/>
</dbReference>
<feature type="compositionally biased region" description="Polar residues" evidence="2">
    <location>
        <begin position="393"/>
        <end position="415"/>
    </location>
</feature>
<dbReference type="STRING" id="336963.C4JYF9"/>
<sequence length="954" mass="104322">MAPVYESSVPTIAGSTPPRVKTRKSKHALAVAESRASNSDWQNNRDDGPRKKRKSATIDDRWRASIVSAMAVPIDLGTPDAKGLGWIGPVRRAGAWAILHCPWKNTGHLPVEVPAATGAGSSRLGGRTWPSASAVLGDTQYMPSATGLPAAICLLAPIMLTHNHYSHPLSSSSSPYPPSQPFRHRNLCASDSIVADSPQQHSFAPYHHHSSDLSPATQHALYSPSSSSQPFSAAPLTPALSQHSQLRYLSTPPPSSVAASPTYSSPAFSTQNSPSTDFDSSFWPDSACFSMQDSNYSSAGVSHTPPAKLFQPALFGDEGFDHQDIADASMLLQNGLPLDTNEFNNLLSPAKLSPNTQRLQPQFYAGINHKRASSGSSIVSLPSTSAVPALESSFSSVSSPANTTYQGGYSISSPSRPLPTPQRTPVQNSFLAPPSQYDARAGNVNATEADMAMRRALLEQQGNAQQEQQQQFYRPQPQQQADDEIAYPYSLAQSASTVSQNSPATPQTSYQDDFDESSKALSHGETSATEIDRWIHECLHADVFADLGPQLNNQVGMSNLDRTLTDALQDELYNPAMTTAPQERRPPQARVSKPYSPYLNVMADRLHAATQSHMSARSQSPTSIARQRSPFRHGSPYAQIPTAYSSAHLQQPPPSTGLRGMELMGADSEEQEETKTISPKDALLDYHESDESNIPLFPSQPDPQYNLPPTSSTFQIPAFPPLSQFPNQFGQNGSQNGSQFYLPQPQQHPQMPQVPQQGVVQAPRPHQPADRTLAHHTPDFPIPMPSMESTNSERNSGVAPTPTHQQPSSPIKRPLDTSSDTGTYSCTYHGCTQRFETPARLQKHKREAHRQTTPGSHGLSRDNPSFAMRNSQAGPHKCERINPSTGKPCNSIFSRPYDLTRHEDTIHNARKQKVRCQLCTEDKTFSRNDALTRHMRVVHPDVNWPGKQRRRGRE</sequence>
<dbReference type="KEGG" id="ure:UREG_07210"/>
<dbReference type="InterPro" id="IPR036236">
    <property type="entry name" value="Znf_C2H2_sf"/>
</dbReference>
<proteinExistence type="predicted"/>
<feature type="compositionally biased region" description="Low complexity" evidence="2">
    <location>
        <begin position="724"/>
        <end position="764"/>
    </location>
</feature>
<dbReference type="SMART" id="SM00355">
    <property type="entry name" value="ZnF_C2H2"/>
    <property type="match status" value="3"/>
</dbReference>
<dbReference type="InterPro" id="IPR013087">
    <property type="entry name" value="Znf_C2H2_type"/>
</dbReference>
<feature type="compositionally biased region" description="Low complexity" evidence="2">
    <location>
        <begin position="223"/>
        <end position="235"/>
    </location>
</feature>
<dbReference type="SUPFAM" id="SSF57667">
    <property type="entry name" value="beta-beta-alpha zinc fingers"/>
    <property type="match status" value="1"/>
</dbReference>
<feature type="domain" description="C2H2-type" evidence="3">
    <location>
        <begin position="876"/>
        <end position="912"/>
    </location>
</feature>
<dbReference type="VEuPathDB" id="FungiDB:UREG_07210"/>
<accession>C4JYF9</accession>